<accession>A0A8B9N6R6</accession>
<reference evidence="2" key="2">
    <citation type="submission" date="2025-09" db="UniProtKB">
        <authorList>
            <consortium name="Ensembl"/>
        </authorList>
    </citation>
    <scope>IDENTIFICATION</scope>
</reference>
<feature type="compositionally biased region" description="Low complexity" evidence="1">
    <location>
        <begin position="89"/>
        <end position="99"/>
    </location>
</feature>
<sequence>MKSCGVSLAAAAASAAPFGDEEKKMAAGKASGQSEEDFASLTAEEREALSGLDSRLFGFLRLHEDGARTKALLLKVMTCLLSGPGCLQRASSSPSAVSRPLPPPPPPSLPPPPPSPPPPPPPPPPSLLLPPRRPRRRAA</sequence>
<evidence type="ECO:0000313" key="2">
    <source>
        <dbReference type="Ensembl" id="ENSANIP00000018071.1"/>
    </source>
</evidence>
<organism evidence="2 3">
    <name type="scientific">Accipiter nisus</name>
    <name type="common">Eurasian sparrowhawk</name>
    <dbReference type="NCBI Taxonomy" id="211598"/>
    <lineage>
        <taxon>Eukaryota</taxon>
        <taxon>Metazoa</taxon>
        <taxon>Chordata</taxon>
        <taxon>Craniata</taxon>
        <taxon>Vertebrata</taxon>
        <taxon>Euteleostomi</taxon>
        <taxon>Archelosauria</taxon>
        <taxon>Archosauria</taxon>
        <taxon>Dinosauria</taxon>
        <taxon>Saurischia</taxon>
        <taxon>Theropoda</taxon>
        <taxon>Coelurosauria</taxon>
        <taxon>Aves</taxon>
        <taxon>Neognathae</taxon>
        <taxon>Neoaves</taxon>
        <taxon>Telluraves</taxon>
        <taxon>Accipitrimorphae</taxon>
        <taxon>Accipitriformes</taxon>
        <taxon>Accipitridae</taxon>
        <taxon>Accipitrinae</taxon>
        <taxon>Accipiter</taxon>
    </lineage>
</organism>
<dbReference type="Proteomes" id="UP000694541">
    <property type="component" value="Unplaced"/>
</dbReference>
<protein>
    <submittedName>
        <fullName evidence="2">Uncharacterized protein</fullName>
    </submittedName>
</protein>
<feature type="region of interest" description="Disordered" evidence="1">
    <location>
        <begin position="85"/>
        <end position="139"/>
    </location>
</feature>
<proteinExistence type="predicted"/>
<name>A0A8B9N6R6_9AVES</name>
<reference evidence="2" key="1">
    <citation type="submission" date="2025-08" db="UniProtKB">
        <authorList>
            <consortium name="Ensembl"/>
        </authorList>
    </citation>
    <scope>IDENTIFICATION</scope>
</reference>
<feature type="region of interest" description="Disordered" evidence="1">
    <location>
        <begin position="12"/>
        <end position="42"/>
    </location>
</feature>
<keyword evidence="3" id="KW-1185">Reference proteome</keyword>
<feature type="compositionally biased region" description="Pro residues" evidence="1">
    <location>
        <begin position="100"/>
        <end position="128"/>
    </location>
</feature>
<dbReference type="Ensembl" id="ENSANIT00000018684.1">
    <property type="protein sequence ID" value="ENSANIP00000018071.1"/>
    <property type="gene ID" value="ENSANIG00000012273.1"/>
</dbReference>
<evidence type="ECO:0000256" key="1">
    <source>
        <dbReference type="SAM" id="MobiDB-lite"/>
    </source>
</evidence>
<dbReference type="AlphaFoldDB" id="A0A8B9N6R6"/>
<evidence type="ECO:0000313" key="3">
    <source>
        <dbReference type="Proteomes" id="UP000694541"/>
    </source>
</evidence>